<dbReference type="Gene3D" id="3.40.50.12780">
    <property type="entry name" value="N-terminal domain of ligase-like"/>
    <property type="match status" value="2"/>
</dbReference>
<keyword evidence="5" id="KW-1185">Reference proteome</keyword>
<feature type="domain" description="AMP-dependent synthetase/ligase" evidence="2">
    <location>
        <begin position="56"/>
        <end position="425"/>
    </location>
</feature>
<dbReference type="PROSITE" id="PS00455">
    <property type="entry name" value="AMP_BINDING"/>
    <property type="match status" value="2"/>
</dbReference>
<evidence type="ECO:0000259" key="2">
    <source>
        <dbReference type="Pfam" id="PF00501"/>
    </source>
</evidence>
<protein>
    <submittedName>
        <fullName evidence="4">Acetoacetyl-CoA synthetase</fullName>
    </submittedName>
</protein>
<organism evidence="4 5">
    <name type="scientific">Caerostris darwini</name>
    <dbReference type="NCBI Taxonomy" id="1538125"/>
    <lineage>
        <taxon>Eukaryota</taxon>
        <taxon>Metazoa</taxon>
        <taxon>Ecdysozoa</taxon>
        <taxon>Arthropoda</taxon>
        <taxon>Chelicerata</taxon>
        <taxon>Arachnida</taxon>
        <taxon>Araneae</taxon>
        <taxon>Araneomorphae</taxon>
        <taxon>Entelegynae</taxon>
        <taxon>Araneoidea</taxon>
        <taxon>Araneidae</taxon>
        <taxon>Caerostris</taxon>
    </lineage>
</organism>
<reference evidence="4 5" key="1">
    <citation type="submission" date="2021-06" db="EMBL/GenBank/DDBJ databases">
        <title>Caerostris darwini draft genome.</title>
        <authorList>
            <person name="Kono N."/>
            <person name="Arakawa K."/>
        </authorList>
    </citation>
    <scope>NUCLEOTIDE SEQUENCE [LARGE SCALE GENOMIC DNA]</scope>
</reference>
<comment type="caution">
    <text evidence="4">The sequence shown here is derived from an EMBL/GenBank/DDBJ whole genome shotgun (WGS) entry which is preliminary data.</text>
</comment>
<feature type="domain" description="AMP-dependent synthetase/ligase" evidence="2">
    <location>
        <begin position="674"/>
        <end position="1055"/>
    </location>
</feature>
<evidence type="ECO:0000259" key="3">
    <source>
        <dbReference type="Pfam" id="PF16177"/>
    </source>
</evidence>
<dbReference type="AlphaFoldDB" id="A0AAV4SYL4"/>
<feature type="domain" description="Acetyl-coenzyme A synthetase N-terminal" evidence="3">
    <location>
        <begin position="611"/>
        <end position="667"/>
    </location>
</feature>
<gene>
    <name evidence="4" type="primary">Aacs</name>
    <name evidence="4" type="ORF">CDAR_375321</name>
</gene>
<dbReference type="InterPro" id="IPR042099">
    <property type="entry name" value="ANL_N_sf"/>
</dbReference>
<dbReference type="PANTHER" id="PTHR42921">
    <property type="entry name" value="ACETOACETYL-COA SYNTHETASE"/>
    <property type="match status" value="1"/>
</dbReference>
<dbReference type="EMBL" id="BPLQ01008484">
    <property type="protein sequence ID" value="GIY37652.1"/>
    <property type="molecule type" value="Genomic_DNA"/>
</dbReference>
<dbReference type="InterPro" id="IPR000873">
    <property type="entry name" value="AMP-dep_synth/lig_dom"/>
</dbReference>
<dbReference type="Pfam" id="PF16177">
    <property type="entry name" value="ACAS_N"/>
    <property type="match status" value="1"/>
</dbReference>
<comment type="similarity">
    <text evidence="1">Belongs to the ATP-dependent AMP-binding enzyme family.</text>
</comment>
<evidence type="ECO:0000313" key="5">
    <source>
        <dbReference type="Proteomes" id="UP001054837"/>
    </source>
</evidence>
<sequence>MNGSAKNNAIVNAKRSEEFLEKRCIRLSTKTVQNTELKKFQKIIEKRYNQDFDEFGTKETITYAEIYEQVKLYAAAFRKHGLSRGDRVGYYMSNRKEALFTMLATISIGAIWGGPLPTHGCRVASNLMKIVDPKFIITVDHFQLNGEHFYPINNLSVVAQGLPNLEKVIIVVTQKETLSRDISDIPKSIFLDNFLQSSKSPDGMVAHLTFEQLSFSHPININFTSGTTGIPKGVVHSAGAFLAQLRDLALHLNLKAGDVAYAHAPVGWAVWDYMITNLAIGVTVFLFDGGLDCCKEGYTVWDNISANNISFAFLSPYYLDYFEKENIIPRPGTNLDCLKIIALTGSPIRPQNYKFLLNNVKKDLFILSLYGSTEVLGTFTSCDLNSTLHTCECQVPSLGVDLHIFDEEGNSVFGKRGEIIVTKPNPAFPICLWKDDDNSKLNEEYFSKYKGVWCQNDEGWVNPKTKGLVVLGRSDNTLNQFGERLSSSDIYFAIEELEELKDYICVGQDRSDGTSIIVLFVKLKDGYIFTPKLKKKIENVIELELTDNVPEVILEVPDIPYNLNRKRMESIVKKIVKTNKIPEVKNIKNPDCLKYFCDIPQLLKYNNFDSYWAFHKWSIENFAEFWKEIWNFYDIITSKPYEQVFRKTGSGILDNEWFVGARLNMAETFLRIRDDRIAITYSDQLDNKEEMTFAELFDEVKLYASAFRKHGLSKGDRIGGYISNIKEALITFLAALSIGAIWGAAMPYLGPKAASSMMKVIDPKFIIAVDHFRYGNDEFYTLENLPVIVADLPSLEKVIIVRTTQTTVLLDISRIPRSIFLEDFLESGRNNNGSVPDLLFEQLAPSHPAIINFTSGTTGIPKGVVHPQVGFVGLMRDFVLHLDLKSGDVAGNYSPPGWAVWIYPVPSLALGVQQFLFNGSPSYKSKDHNIWDHISENRVTYIFISSGDIIDMEDENVIPRPGTNLDSLKIISLSGSPPKPRNYKFLLNKVKRDMFIGSMYGATETLGTFSAYNLKMPAYACESQVIGLGVDFHCFDLDGNSVVGQRGEMVVTSPTPSLPIFLWGDADNERMNEAYFSKYGMGVWCQNDEGYFNPHTKGFTVIGRSDNVLKQYGERLSPDDIYLAIEELEELQDFICVCQDSVSGDPRSVLFVQLKERCSFTLEVKEKIEQNIQKELSSSSVPEVILEVPDIPVKS</sequence>
<dbReference type="GO" id="GO:0030729">
    <property type="term" value="F:acetoacetate-CoA ligase activity"/>
    <property type="evidence" value="ECO:0007669"/>
    <property type="project" value="TreeGrafter"/>
</dbReference>
<proteinExistence type="inferred from homology"/>
<dbReference type="Gene3D" id="3.30.300.30">
    <property type="match status" value="2"/>
</dbReference>
<dbReference type="InterPro" id="IPR020845">
    <property type="entry name" value="AMP-binding_CS"/>
</dbReference>
<accession>A0AAV4SYL4</accession>
<dbReference type="InterPro" id="IPR032387">
    <property type="entry name" value="ACAS_N"/>
</dbReference>
<evidence type="ECO:0000256" key="1">
    <source>
        <dbReference type="ARBA" id="ARBA00006432"/>
    </source>
</evidence>
<dbReference type="InterPro" id="IPR045851">
    <property type="entry name" value="AMP-bd_C_sf"/>
</dbReference>
<name>A0AAV4SYL4_9ARAC</name>
<dbReference type="Proteomes" id="UP001054837">
    <property type="component" value="Unassembled WGS sequence"/>
</dbReference>
<evidence type="ECO:0000313" key="4">
    <source>
        <dbReference type="EMBL" id="GIY37652.1"/>
    </source>
</evidence>
<dbReference type="Pfam" id="PF00501">
    <property type="entry name" value="AMP-binding"/>
    <property type="match status" value="2"/>
</dbReference>
<dbReference type="SUPFAM" id="SSF56801">
    <property type="entry name" value="Acetyl-CoA synthetase-like"/>
    <property type="match status" value="2"/>
</dbReference>
<dbReference type="PANTHER" id="PTHR42921:SF1">
    <property type="entry name" value="ACETOACETYL-COA SYNTHETASE"/>
    <property type="match status" value="1"/>
</dbReference>